<dbReference type="SUPFAM" id="SSF52266">
    <property type="entry name" value="SGNH hydrolase"/>
    <property type="match status" value="1"/>
</dbReference>
<reference evidence="2 3" key="1">
    <citation type="journal article" date="2009" name="Appl. Environ. Microbiol.">
        <title>Three genomes from the phylum Acidobacteria provide insight into the lifestyles of these microorganisms in soils.</title>
        <authorList>
            <person name="Ward N.L."/>
            <person name="Challacombe J.F."/>
            <person name="Janssen P.H."/>
            <person name="Henrissat B."/>
            <person name="Coutinho P.M."/>
            <person name="Wu M."/>
            <person name="Xie G."/>
            <person name="Haft D.H."/>
            <person name="Sait M."/>
            <person name="Badger J."/>
            <person name="Barabote R.D."/>
            <person name="Bradley B."/>
            <person name="Brettin T.S."/>
            <person name="Brinkac L.M."/>
            <person name="Bruce D."/>
            <person name="Creasy T."/>
            <person name="Daugherty S.C."/>
            <person name="Davidsen T.M."/>
            <person name="DeBoy R.T."/>
            <person name="Detter J.C."/>
            <person name="Dodson R.J."/>
            <person name="Durkin A.S."/>
            <person name="Ganapathy A."/>
            <person name="Gwinn-Giglio M."/>
            <person name="Han C.S."/>
            <person name="Khouri H."/>
            <person name="Kiss H."/>
            <person name="Kothari S.P."/>
            <person name="Madupu R."/>
            <person name="Nelson K.E."/>
            <person name="Nelson W.C."/>
            <person name="Paulsen I."/>
            <person name="Penn K."/>
            <person name="Ren Q."/>
            <person name="Rosovitz M.J."/>
            <person name="Selengut J.D."/>
            <person name="Shrivastava S."/>
            <person name="Sullivan S.A."/>
            <person name="Tapia R."/>
            <person name="Thompson L.S."/>
            <person name="Watkins K.L."/>
            <person name="Yang Q."/>
            <person name="Yu C."/>
            <person name="Zafar N."/>
            <person name="Zhou L."/>
            <person name="Kuske C.R."/>
        </authorList>
    </citation>
    <scope>NUCLEOTIDE SEQUENCE [LARGE SCALE GENOMIC DNA]</scope>
    <source>
        <strain evidence="3">ATCC 51196 / DSM 11244 / BCRC 80197 / JCM 7670 / NBRC 15755 / NCIMB 13165 / 161</strain>
    </source>
</reference>
<dbReference type="STRING" id="240015.ACP_0574"/>
<accession>C1F1H4</accession>
<sequence>MKKTLQDWPDLARYRKADVELPPPAAGVSRVVFMGDSITDIWGRMKGTGEFFPGKPYVNRGISGQTTPQMLIRFQQDVVNLHPAVVLILAGTNDIAGNTGPTTNNMIENNYRSMAEIAEANHIKVIFASITPAAAYPWRPGIDPVQRIHEVNEWLRQYCKQNGFVYLDYYDALALPNGAMKPGISFDGVHPNAKGFAIMAPLAEEAIHKALQSGQ</sequence>
<dbReference type="EMBL" id="CP001472">
    <property type="protein sequence ID" value="ACO34450.1"/>
    <property type="molecule type" value="Genomic_DNA"/>
</dbReference>
<feature type="domain" description="SGNH hydrolase-type esterase" evidence="1">
    <location>
        <begin position="33"/>
        <end position="197"/>
    </location>
</feature>
<dbReference type="PANTHER" id="PTHR30383">
    <property type="entry name" value="THIOESTERASE 1/PROTEASE 1/LYSOPHOSPHOLIPASE L1"/>
    <property type="match status" value="1"/>
</dbReference>
<dbReference type="InterPro" id="IPR036514">
    <property type="entry name" value="SGNH_hydro_sf"/>
</dbReference>
<evidence type="ECO:0000313" key="2">
    <source>
        <dbReference type="EMBL" id="ACO34450.1"/>
    </source>
</evidence>
<dbReference type="eggNOG" id="COG2755">
    <property type="taxonomic scope" value="Bacteria"/>
</dbReference>
<dbReference type="KEGG" id="aca:ACP_0574"/>
<proteinExistence type="predicted"/>
<dbReference type="Gene3D" id="3.40.50.1110">
    <property type="entry name" value="SGNH hydrolase"/>
    <property type="match status" value="1"/>
</dbReference>
<dbReference type="InterPro" id="IPR051532">
    <property type="entry name" value="Ester_Hydrolysis_Enzymes"/>
</dbReference>
<dbReference type="InterPro" id="IPR013830">
    <property type="entry name" value="SGNH_hydro"/>
</dbReference>
<dbReference type="AlphaFoldDB" id="C1F1H4"/>
<dbReference type="Pfam" id="PF13472">
    <property type="entry name" value="Lipase_GDSL_2"/>
    <property type="match status" value="1"/>
</dbReference>
<evidence type="ECO:0000313" key="3">
    <source>
        <dbReference type="Proteomes" id="UP000002207"/>
    </source>
</evidence>
<keyword evidence="2" id="KW-0378">Hydrolase</keyword>
<protein>
    <submittedName>
        <fullName evidence="2">Lipase/acylhydrolase, GDSL family</fullName>
    </submittedName>
</protein>
<dbReference type="CDD" id="cd04501">
    <property type="entry name" value="SGNH_hydrolase_like_4"/>
    <property type="match status" value="1"/>
</dbReference>
<dbReference type="InParanoid" id="C1F1H4"/>
<name>C1F1H4_ACIC5</name>
<dbReference type="GO" id="GO:0004622">
    <property type="term" value="F:phosphatidylcholine lysophospholipase activity"/>
    <property type="evidence" value="ECO:0007669"/>
    <property type="project" value="TreeGrafter"/>
</dbReference>
<keyword evidence="3" id="KW-1185">Reference proteome</keyword>
<dbReference type="PANTHER" id="PTHR30383:SF5">
    <property type="entry name" value="SGNH HYDROLASE-TYPE ESTERASE DOMAIN-CONTAINING PROTEIN"/>
    <property type="match status" value="1"/>
</dbReference>
<dbReference type="HOGENOM" id="CLU_051989_5_1_0"/>
<organism evidence="2 3">
    <name type="scientific">Acidobacterium capsulatum (strain ATCC 51196 / DSM 11244 / BCRC 80197 / JCM 7670 / NBRC 15755 / NCIMB 13165 / 161)</name>
    <dbReference type="NCBI Taxonomy" id="240015"/>
    <lineage>
        <taxon>Bacteria</taxon>
        <taxon>Pseudomonadati</taxon>
        <taxon>Acidobacteriota</taxon>
        <taxon>Terriglobia</taxon>
        <taxon>Terriglobales</taxon>
        <taxon>Acidobacteriaceae</taxon>
        <taxon>Acidobacterium</taxon>
    </lineage>
</organism>
<dbReference type="Proteomes" id="UP000002207">
    <property type="component" value="Chromosome"/>
</dbReference>
<gene>
    <name evidence="2" type="ordered locus">ACP_0574</name>
</gene>
<evidence type="ECO:0000259" key="1">
    <source>
        <dbReference type="Pfam" id="PF13472"/>
    </source>
</evidence>